<evidence type="ECO:0000313" key="2">
    <source>
        <dbReference type="Proteomes" id="UP001139333"/>
    </source>
</evidence>
<dbReference type="RefSeq" id="WP_248996585.1">
    <property type="nucleotide sequence ID" value="NZ_JAKIKP010000013.1"/>
</dbReference>
<dbReference type="PANTHER" id="PTHR38605">
    <property type="entry name" value="ATPASE-RELATED"/>
    <property type="match status" value="1"/>
</dbReference>
<name>A0A9X1ZWT9_9GAMM</name>
<dbReference type="EMBL" id="JAKIKP010000013">
    <property type="protein sequence ID" value="MCL1143916.1"/>
    <property type="molecule type" value="Genomic_DNA"/>
</dbReference>
<dbReference type="Proteomes" id="UP001139333">
    <property type="component" value="Unassembled WGS sequence"/>
</dbReference>
<sequence>MNLLDKSFSKLTQSAQSLIHRSTDRHVRLAVTGLSGAGKTAFITGLVNQLLHAGLNFKSNPLPLWQVARDRRLIAVKRTLQPDLNIASFDYVGSMLSFVQQPPQWPASTRNITELRLAIKYQPEVGVLAKLTDSATLYLDIVDYPGEWLLDLPMLKQNFTAWCLSQQQAIVRLKSADQYTEFVEKVAKIDLSAPADEQVLKNVAGIYQQILQDVVNNKGFYFAQPGRMLLPGEFENTPLLTFFPLLAVSPMEHVELQNSASGSYYQVLKKRYQEYVGKVVKPFYKDHFAKFDRQIVLVDCLNALNHGSKQFHDMGLALNSIMESFQFGQSSLLKRLFSPKIDKVLFAASQVDRVTRNQQSHILSLLTDMVKQSQNYARFEGCDVETMAISAIKATEHGMINTPNGQQEVIKGVGKSGQVLTLYPGDVPSHLPDESFWTKQGFNFAAFAPPVYAAADAVHKTAEDQLFNHIRLDHLLEYLLGDKLT</sequence>
<dbReference type="AlphaFoldDB" id="A0A9X1ZWT9"/>
<dbReference type="PANTHER" id="PTHR38605:SF1">
    <property type="entry name" value="ATPASE"/>
    <property type="match status" value="1"/>
</dbReference>
<reference evidence="1" key="1">
    <citation type="submission" date="2022-01" db="EMBL/GenBank/DDBJ databases">
        <title>Whole genome-based taxonomy of the Shewanellaceae.</title>
        <authorList>
            <person name="Martin-Rodriguez A.J."/>
        </authorList>
    </citation>
    <scope>NUCLEOTIDE SEQUENCE</scope>
    <source>
        <strain evidence="1">DSM 16422</strain>
    </source>
</reference>
<comment type="caution">
    <text evidence="1">The sequence shown here is derived from an EMBL/GenBank/DDBJ whole genome shotgun (WGS) entry which is preliminary data.</text>
</comment>
<dbReference type="InterPro" id="IPR007413">
    <property type="entry name" value="YcjX-like"/>
</dbReference>
<proteinExistence type="predicted"/>
<keyword evidence="2" id="KW-1185">Reference proteome</keyword>
<dbReference type="PIRSF" id="PIRSF019381">
    <property type="entry name" value="YcjX"/>
    <property type="match status" value="1"/>
</dbReference>
<evidence type="ECO:0000313" key="1">
    <source>
        <dbReference type="EMBL" id="MCL1143916.1"/>
    </source>
</evidence>
<organism evidence="1 2">
    <name type="scientific">Shewanella gaetbuli</name>
    <dbReference type="NCBI Taxonomy" id="220752"/>
    <lineage>
        <taxon>Bacteria</taxon>
        <taxon>Pseudomonadati</taxon>
        <taxon>Pseudomonadota</taxon>
        <taxon>Gammaproteobacteria</taxon>
        <taxon>Alteromonadales</taxon>
        <taxon>Shewanellaceae</taxon>
        <taxon>Shewanella</taxon>
    </lineage>
</organism>
<dbReference type="Pfam" id="PF04317">
    <property type="entry name" value="DUF463"/>
    <property type="match status" value="1"/>
</dbReference>
<protein>
    <submittedName>
        <fullName evidence="1">YcjX family protein</fullName>
    </submittedName>
</protein>
<accession>A0A9X1ZWT9</accession>
<gene>
    <name evidence="1" type="ORF">L2672_14635</name>
</gene>